<gene>
    <name evidence="3" type="ORF">OM33_20540</name>
</gene>
<dbReference type="Pfam" id="PF18165">
    <property type="entry name" value="pP_pnuc_1"/>
    <property type="match status" value="1"/>
</dbReference>
<accession>A0A0A7EN58</accession>
<dbReference type="OrthoDB" id="712022at2"/>
<reference evidence="3 4" key="1">
    <citation type="submission" date="2014-11" db="EMBL/GenBank/DDBJ databases">
        <title>Complete Genome Sequence of Pseudoalteromonas sp. Strain OCN003 Isolated from Kaneohe Bay, Oahu, Hawaii.</title>
        <authorList>
            <person name="Beurmann S."/>
            <person name="Videau P."/>
            <person name="Ushijima B."/>
            <person name="Smith A.M."/>
            <person name="Aeby G.S."/>
            <person name="Callahan S.M."/>
            <person name="Belcaid M."/>
        </authorList>
    </citation>
    <scope>NUCLEOTIDE SEQUENCE [LARGE SCALE GENOMIC DNA]</scope>
    <source>
        <strain evidence="3 4">OCN003</strain>
    </source>
</reference>
<evidence type="ECO:0000313" key="4">
    <source>
        <dbReference type="Proteomes" id="UP000030341"/>
    </source>
</evidence>
<dbReference type="InterPro" id="IPR041584">
    <property type="entry name" value="Put_pPIWI_pnuc_2"/>
</dbReference>
<dbReference type="EMBL" id="CP009889">
    <property type="protein sequence ID" value="AIY67422.1"/>
    <property type="molecule type" value="Genomic_DNA"/>
</dbReference>
<proteinExistence type="predicted"/>
<feature type="domain" description="Predicted pPIWI-associating nuclease group 2" evidence="2">
    <location>
        <begin position="214"/>
        <end position="332"/>
    </location>
</feature>
<organism evidence="3 4">
    <name type="scientific">Pseudoalteromonas piratica</name>
    <dbReference type="NCBI Taxonomy" id="1348114"/>
    <lineage>
        <taxon>Bacteria</taxon>
        <taxon>Pseudomonadati</taxon>
        <taxon>Pseudomonadota</taxon>
        <taxon>Gammaproteobacteria</taxon>
        <taxon>Alteromonadales</taxon>
        <taxon>Pseudoalteromonadaceae</taxon>
        <taxon>Pseudoalteromonas</taxon>
    </lineage>
</organism>
<protein>
    <submittedName>
        <fullName evidence="3">Uncharacterized protein</fullName>
    </submittedName>
</protein>
<dbReference type="InterPro" id="IPR040556">
    <property type="entry name" value="pP_pnuc_1"/>
</dbReference>
<dbReference type="STRING" id="1348114.OM33_20540"/>
<dbReference type="HOGENOM" id="CLU_070781_1_0_6"/>
<sequence>MLKANRKPPKVESKELSSASHLAKKFIGKYYPKILFVNITAIEITPKLTNQRKDMIHIKDKYQSSISSILLNGFEVELLDSAFINLLTPNPLRLNNFAYALRELTRHILHRLAPDEQLEKCCWFKPDSTSSNGITRKQRIKFCIQGGLSDFYVEKKLQIDEIDIVATDLVQTISQLSNYTHIERATFNTDEAEVERVAIECLETTLAFVNKIYELRELVAEKLFGDVSDKLMNRINSESVVELMEISTHQFVEDIAPETISNISINSGSLEMEVVGTIHAQLIYGSASDRRKGDGAEIPVSFPVKSKMEVLFKQPLGSEITLHSFAVDISSW</sequence>
<dbReference type="Pfam" id="PF18166">
    <property type="entry name" value="pP_pnuc_2"/>
    <property type="match status" value="1"/>
</dbReference>
<feature type="domain" description="Predicted pPIWI-associating nuclease" evidence="1">
    <location>
        <begin position="68"/>
        <end position="204"/>
    </location>
</feature>
<dbReference type="AlphaFoldDB" id="A0A0A7EN58"/>
<keyword evidence="4" id="KW-1185">Reference proteome</keyword>
<dbReference type="RefSeq" id="WP_040136397.1">
    <property type="nucleotide sequence ID" value="NZ_CP009889.1"/>
</dbReference>
<name>A0A0A7EN58_9GAMM</name>
<evidence type="ECO:0000259" key="1">
    <source>
        <dbReference type="Pfam" id="PF18165"/>
    </source>
</evidence>
<dbReference type="Proteomes" id="UP000030341">
    <property type="component" value="Chromosome 2"/>
</dbReference>
<evidence type="ECO:0000313" key="3">
    <source>
        <dbReference type="EMBL" id="AIY67422.1"/>
    </source>
</evidence>
<dbReference type="eggNOG" id="ENOG5032TRB">
    <property type="taxonomic scope" value="Bacteria"/>
</dbReference>
<dbReference type="KEGG" id="pseo:OM33_20540"/>
<evidence type="ECO:0000259" key="2">
    <source>
        <dbReference type="Pfam" id="PF18166"/>
    </source>
</evidence>